<dbReference type="Proteomes" id="UP000000393">
    <property type="component" value="Chromosome"/>
</dbReference>
<dbReference type="OrthoDB" id="8548499at2"/>
<dbReference type="EMBL" id="CP002086">
    <property type="protein sequence ID" value="ADJ27560.1"/>
    <property type="molecule type" value="Genomic_DNA"/>
</dbReference>
<dbReference type="AlphaFoldDB" id="D8KB26"/>
<evidence type="ECO:0008006" key="4">
    <source>
        <dbReference type="Google" id="ProtNLM"/>
    </source>
</evidence>
<dbReference type="HOGENOM" id="CLU_147355_1_0_6"/>
<accession>D8KB26</accession>
<organism evidence="2 3">
    <name type="scientific">Nitrosococcus watsoni (strain C-113)</name>
    <dbReference type="NCBI Taxonomy" id="105559"/>
    <lineage>
        <taxon>Bacteria</taxon>
        <taxon>Pseudomonadati</taxon>
        <taxon>Pseudomonadota</taxon>
        <taxon>Gammaproteobacteria</taxon>
        <taxon>Chromatiales</taxon>
        <taxon>Chromatiaceae</taxon>
        <taxon>Nitrosococcus</taxon>
    </lineage>
</organism>
<proteinExistence type="predicted"/>
<evidence type="ECO:0000313" key="2">
    <source>
        <dbReference type="EMBL" id="ADJ27560.1"/>
    </source>
</evidence>
<name>D8KB26_NITWC</name>
<keyword evidence="1" id="KW-0732">Signal</keyword>
<dbReference type="eggNOG" id="ENOG50334XP">
    <property type="taxonomic scope" value="Bacteria"/>
</dbReference>
<dbReference type="STRING" id="105559.Nwat_0603"/>
<dbReference type="KEGG" id="nwa:Nwat_0603"/>
<evidence type="ECO:0000313" key="3">
    <source>
        <dbReference type="Proteomes" id="UP000000393"/>
    </source>
</evidence>
<gene>
    <name evidence="2" type="ordered locus">Nwat_0603</name>
</gene>
<keyword evidence="3" id="KW-1185">Reference proteome</keyword>
<reference evidence="2 3" key="1">
    <citation type="submission" date="2010-06" db="EMBL/GenBank/DDBJ databases">
        <title>Complete sequence of chromosome of Nitrosococcus watsoni C-113.</title>
        <authorList>
            <consortium name="US DOE Joint Genome Institute"/>
            <person name="Lucas S."/>
            <person name="Copeland A."/>
            <person name="Lapidus A."/>
            <person name="Cheng J.-F."/>
            <person name="Bruce D."/>
            <person name="Goodwin L."/>
            <person name="Pitluck S."/>
            <person name="Malfatti S.A."/>
            <person name="Chain P.S.G."/>
            <person name="Land M."/>
            <person name="Hauser L."/>
            <person name="Kyrpides N."/>
            <person name="Ivanova N."/>
            <person name="Cambell M.A."/>
            <person name="Heidelberg J.F."/>
            <person name="Klotz M.G."/>
            <person name="Woyke T."/>
        </authorList>
    </citation>
    <scope>NUCLEOTIDE SEQUENCE [LARGE SCALE GENOMIC DNA]</scope>
    <source>
        <strain evidence="2 3">C-113</strain>
    </source>
</reference>
<protein>
    <recommendedName>
        <fullName evidence="4">Exosortase system-associated protein, TIGR04073 family</fullName>
    </recommendedName>
</protein>
<evidence type="ECO:0000256" key="1">
    <source>
        <dbReference type="SAM" id="SignalP"/>
    </source>
</evidence>
<feature type="signal peptide" evidence="1">
    <location>
        <begin position="1"/>
        <end position="23"/>
    </location>
</feature>
<sequence>MIRSIGTMALLALLLGFTSSALAGESYGSEVGEKLGRGLANVATGWVEIPKNIINTSKDSNVGIGVSWGLLKGIGQTLGRTLVGVGELATFFVPTAKIVHPTYVFEDFYRDTTYGTSP</sequence>
<feature type="chain" id="PRO_5003116743" description="Exosortase system-associated protein, TIGR04073 family" evidence="1">
    <location>
        <begin position="24"/>
        <end position="118"/>
    </location>
</feature>
<dbReference type="InterPro" id="IPR023824">
    <property type="entry name" value="CHP04073_exosortase-affil"/>
</dbReference>
<dbReference type="RefSeq" id="WP_013219666.1">
    <property type="nucleotide sequence ID" value="NC_014315.1"/>
</dbReference>
<dbReference type="NCBIfam" id="TIGR04073">
    <property type="entry name" value="exo_TIGR04073"/>
    <property type="match status" value="1"/>
</dbReference>